<reference evidence="1" key="1">
    <citation type="journal article" date="2014" name="Nat. Commun.">
        <title>The tobacco genome sequence and its comparison with those of tomato and potato.</title>
        <authorList>
            <person name="Sierro N."/>
            <person name="Battey J.N."/>
            <person name="Ouadi S."/>
            <person name="Bakaher N."/>
            <person name="Bovet L."/>
            <person name="Willig A."/>
            <person name="Goepfert S."/>
            <person name="Peitsch M.C."/>
            <person name="Ivanov N.V."/>
        </authorList>
    </citation>
    <scope>NUCLEOTIDE SEQUENCE [LARGE SCALE GENOMIC DNA]</scope>
</reference>
<evidence type="ECO:0000313" key="1">
    <source>
        <dbReference type="Proteomes" id="UP000790787"/>
    </source>
</evidence>
<evidence type="ECO:0000313" key="2">
    <source>
        <dbReference type="RefSeq" id="XP_075097841.1"/>
    </source>
</evidence>
<accession>A0AC58TKW5</accession>
<sequence>MCRMSTSRNSSEAMVNGIPLGLRMWWNDLEESGRDTVKIYLGNLVGLLDIVPRGDIIRALISFWDPAHNVFHFSDFELTPTLEELAGYIGSPKVPMREQYLIAPRTVTIHKFLDTVKIRRVIHNPELSEGFCSFAFLYDRYGHFGGFNNPEGKICSGENQLKWEGHRCIAFMVAFLGLLIFPRKDAKINIQVVGIVSTLLKQNNNTLAPMIIADIFRALTVCKTGGGFFEGCNVLLQMWMIEHLCHRPHFLKYESSQKTCIEEFSTMVNGFSLPEGVAEWVTLLRSVSASQIEWAFGWLPIDEIIHMSATESHLLLMGLQSIQSYAPYRVLRQLG</sequence>
<protein>
    <submittedName>
        <fullName evidence="2">Uncharacterized protein LOC142175161</fullName>
    </submittedName>
</protein>
<gene>
    <name evidence="2" type="primary">LOC142175161</name>
</gene>
<dbReference type="Proteomes" id="UP000790787">
    <property type="component" value="Chromosome 21"/>
</dbReference>
<reference evidence="2" key="2">
    <citation type="submission" date="2025-08" db="UniProtKB">
        <authorList>
            <consortium name="RefSeq"/>
        </authorList>
    </citation>
    <scope>IDENTIFICATION</scope>
    <source>
        <tissue evidence="2">Leaf</tissue>
    </source>
</reference>
<name>A0AC58TKW5_TOBAC</name>
<dbReference type="RefSeq" id="XP_075097841.1">
    <property type="nucleotide sequence ID" value="XM_075241740.1"/>
</dbReference>
<proteinExistence type="predicted"/>
<keyword evidence="1" id="KW-1185">Reference proteome</keyword>
<organism evidence="1 2">
    <name type="scientific">Nicotiana tabacum</name>
    <name type="common">Common tobacco</name>
    <dbReference type="NCBI Taxonomy" id="4097"/>
    <lineage>
        <taxon>Eukaryota</taxon>
        <taxon>Viridiplantae</taxon>
        <taxon>Streptophyta</taxon>
        <taxon>Embryophyta</taxon>
        <taxon>Tracheophyta</taxon>
        <taxon>Spermatophyta</taxon>
        <taxon>Magnoliopsida</taxon>
        <taxon>eudicotyledons</taxon>
        <taxon>Gunneridae</taxon>
        <taxon>Pentapetalae</taxon>
        <taxon>asterids</taxon>
        <taxon>lamiids</taxon>
        <taxon>Solanales</taxon>
        <taxon>Solanaceae</taxon>
        <taxon>Nicotianoideae</taxon>
        <taxon>Nicotianeae</taxon>
        <taxon>Nicotiana</taxon>
    </lineage>
</organism>